<dbReference type="GO" id="GO:0005813">
    <property type="term" value="C:centrosome"/>
    <property type="evidence" value="ECO:0007669"/>
    <property type="project" value="TreeGrafter"/>
</dbReference>
<evidence type="ECO:0000256" key="1">
    <source>
        <dbReference type="SAM" id="MobiDB-lite"/>
    </source>
</evidence>
<evidence type="ECO:0000313" key="3">
    <source>
        <dbReference type="EMBL" id="ERL91860.1"/>
    </source>
</evidence>
<dbReference type="HOGENOM" id="CLU_1152770_0_0_1"/>
<dbReference type="OrthoDB" id="295355at2759"/>
<sequence length="241" mass="27997">MSDLQDKIKHCDDSLEQHKSIYEHYNKVIEEVETGFKKILETSKTLLQVAQHERNCYRYNSPECLISFTKMNFIHTPARSTFNAENAHSNIQRKAGSSVLQTRTPFQDKAVNCRAPNSTFKKPNADIPTKQNAKSLHRPTRTDTEILEDFCYTDYDEQFEELYSIPLSENDIFTFLNNYLDAETPPPSPKRLAELDTSVEELNDEELEPNYKDYFGTPLFKSSFENETNLFNIRCPTPPVY</sequence>
<evidence type="ECO:0000313" key="2">
    <source>
        <dbReference type="EMBL" id="ENN71940.1"/>
    </source>
</evidence>
<dbReference type="EMBL" id="KB741248">
    <property type="protein sequence ID" value="ENN71940.1"/>
    <property type="molecule type" value="Genomic_DNA"/>
</dbReference>
<gene>
    <name evidence="3" type="ORF">D910_09184</name>
    <name evidence="2" type="ORF">YQE_11374</name>
</gene>
<dbReference type="AlphaFoldDB" id="N6TRQ0"/>
<dbReference type="PANTHER" id="PTHR28661:SF1">
    <property type="entry name" value="MICROTUBULE NUCLEATION FACTOR SSNA1"/>
    <property type="match status" value="1"/>
</dbReference>
<reference evidence="2 4" key="1">
    <citation type="journal article" date="2013" name="Genome Biol.">
        <title>Draft genome of the mountain pine beetle, Dendroctonus ponderosae Hopkins, a major forest pest.</title>
        <authorList>
            <person name="Keeling C.I."/>
            <person name="Yuen M.M."/>
            <person name="Liao N.Y."/>
            <person name="Docking T.R."/>
            <person name="Chan S.K."/>
            <person name="Taylor G.A."/>
            <person name="Palmquist D.L."/>
            <person name="Jackman S.D."/>
            <person name="Nguyen A."/>
            <person name="Li M."/>
            <person name="Henderson H."/>
            <person name="Janes J.K."/>
            <person name="Zhao Y."/>
            <person name="Pandoh P."/>
            <person name="Moore R."/>
            <person name="Sperling F.A."/>
            <person name="Huber D.P."/>
            <person name="Birol I."/>
            <person name="Jones S.J."/>
            <person name="Bohlmann J."/>
        </authorList>
    </citation>
    <scope>NUCLEOTIDE SEQUENCE</scope>
</reference>
<protein>
    <submittedName>
        <fullName evidence="2">Uncharacterized protein</fullName>
    </submittedName>
</protein>
<dbReference type="InterPro" id="IPR033362">
    <property type="entry name" value="SSNA1_fam"/>
</dbReference>
<proteinExistence type="predicted"/>
<feature type="region of interest" description="Disordered" evidence="1">
    <location>
        <begin position="114"/>
        <end position="138"/>
    </location>
</feature>
<evidence type="ECO:0000313" key="4">
    <source>
        <dbReference type="Proteomes" id="UP000030742"/>
    </source>
</evidence>
<feature type="non-terminal residue" evidence="2">
    <location>
        <position position="1"/>
    </location>
</feature>
<dbReference type="EMBL" id="KB632305">
    <property type="protein sequence ID" value="ERL91860.1"/>
    <property type="molecule type" value="Genomic_DNA"/>
</dbReference>
<dbReference type="GO" id="GO:0036064">
    <property type="term" value="C:ciliary basal body"/>
    <property type="evidence" value="ECO:0007669"/>
    <property type="project" value="TreeGrafter"/>
</dbReference>
<accession>N6TRQ0</accession>
<dbReference type="Proteomes" id="UP000030742">
    <property type="component" value="Unassembled WGS sequence"/>
</dbReference>
<organism evidence="2">
    <name type="scientific">Dendroctonus ponderosae</name>
    <name type="common">Mountain pine beetle</name>
    <dbReference type="NCBI Taxonomy" id="77166"/>
    <lineage>
        <taxon>Eukaryota</taxon>
        <taxon>Metazoa</taxon>
        <taxon>Ecdysozoa</taxon>
        <taxon>Arthropoda</taxon>
        <taxon>Hexapoda</taxon>
        <taxon>Insecta</taxon>
        <taxon>Pterygota</taxon>
        <taxon>Neoptera</taxon>
        <taxon>Endopterygota</taxon>
        <taxon>Coleoptera</taxon>
        <taxon>Polyphaga</taxon>
        <taxon>Cucujiformia</taxon>
        <taxon>Curculionidae</taxon>
        <taxon>Scolytinae</taxon>
        <taxon>Dendroctonus</taxon>
    </lineage>
</organism>
<name>N6TRQ0_DENPD</name>
<dbReference type="PANTHER" id="PTHR28661">
    <property type="entry name" value="SJOEGREN SYNDROME NUCLEAR AUTOANTIGEN 1"/>
    <property type="match status" value="1"/>
</dbReference>